<reference evidence="2 3" key="1">
    <citation type="journal article" date="2020" name="ISME J.">
        <title>Uncovering the hidden diversity of litter-decomposition mechanisms in mushroom-forming fungi.</title>
        <authorList>
            <person name="Floudas D."/>
            <person name="Bentzer J."/>
            <person name="Ahren D."/>
            <person name="Johansson T."/>
            <person name="Persson P."/>
            <person name="Tunlid A."/>
        </authorList>
    </citation>
    <scope>NUCLEOTIDE SEQUENCE [LARGE SCALE GENOMIC DNA]</scope>
    <source>
        <strain evidence="2 3">CBS 175.51</strain>
    </source>
</reference>
<evidence type="ECO:0000313" key="2">
    <source>
        <dbReference type="EMBL" id="KAF5336332.1"/>
    </source>
</evidence>
<dbReference type="Proteomes" id="UP000541558">
    <property type="component" value="Unassembled WGS sequence"/>
</dbReference>
<evidence type="ECO:0000313" key="3">
    <source>
        <dbReference type="Proteomes" id="UP000541558"/>
    </source>
</evidence>
<accession>A0A8H5C6W9</accession>
<dbReference type="AlphaFoldDB" id="A0A8H5C6W9"/>
<organism evidence="2 3">
    <name type="scientific">Ephemerocybe angulata</name>
    <dbReference type="NCBI Taxonomy" id="980116"/>
    <lineage>
        <taxon>Eukaryota</taxon>
        <taxon>Fungi</taxon>
        <taxon>Dikarya</taxon>
        <taxon>Basidiomycota</taxon>
        <taxon>Agaricomycotina</taxon>
        <taxon>Agaricomycetes</taxon>
        <taxon>Agaricomycetidae</taxon>
        <taxon>Agaricales</taxon>
        <taxon>Agaricineae</taxon>
        <taxon>Psathyrellaceae</taxon>
        <taxon>Ephemerocybe</taxon>
    </lineage>
</organism>
<protein>
    <submittedName>
        <fullName evidence="2">Uncharacterized protein</fullName>
    </submittedName>
</protein>
<keyword evidence="3" id="KW-1185">Reference proteome</keyword>
<feature type="region of interest" description="Disordered" evidence="1">
    <location>
        <begin position="185"/>
        <end position="209"/>
    </location>
</feature>
<dbReference type="EMBL" id="JAACJK010000058">
    <property type="protein sequence ID" value="KAF5336332.1"/>
    <property type="molecule type" value="Genomic_DNA"/>
</dbReference>
<evidence type="ECO:0000256" key="1">
    <source>
        <dbReference type="SAM" id="MobiDB-lite"/>
    </source>
</evidence>
<gene>
    <name evidence="2" type="ORF">D9611_006655</name>
</gene>
<name>A0A8H5C6W9_9AGAR</name>
<proteinExistence type="predicted"/>
<sequence length="209" mass="23329">MPMTLSRQLVDTPTPVADYQRPTRSWTSRHLKSIRLRVVRSSGWLTWLSDIWKDISTLLDDSYTLGNLVLIPVATCIPRMAGGSNTLLKCLFRPSVNAATSVCAMRNAPFTPPPDVRAITPYQPSPPFDPMIYLKNCDIAPPTPAPVELRHRPTDPYPACSRPKPHLYALLIAIPWNSAKRRVEMQGRVGTSEPAPRLADNPTEQTGYE</sequence>
<comment type="caution">
    <text evidence="2">The sequence shown here is derived from an EMBL/GenBank/DDBJ whole genome shotgun (WGS) entry which is preliminary data.</text>
</comment>